<evidence type="ECO:0000256" key="6">
    <source>
        <dbReference type="ARBA" id="ARBA00022801"/>
    </source>
</evidence>
<feature type="transmembrane region" description="Helical" evidence="10">
    <location>
        <begin position="241"/>
        <end position="262"/>
    </location>
</feature>
<proteinExistence type="predicted"/>
<dbReference type="PROSITE" id="PS50883">
    <property type="entry name" value="EAL"/>
    <property type="match status" value="1"/>
</dbReference>
<evidence type="ECO:0000256" key="7">
    <source>
        <dbReference type="ARBA" id="ARBA00022989"/>
    </source>
</evidence>
<dbReference type="Gene3D" id="3.20.20.450">
    <property type="entry name" value="EAL domain"/>
    <property type="match status" value="1"/>
</dbReference>
<dbReference type="Pfam" id="PF12792">
    <property type="entry name" value="CSS-motif"/>
    <property type="match status" value="1"/>
</dbReference>
<organism evidence="12 13">
    <name type="scientific">Tepidamorphus gemmatus</name>
    <dbReference type="NCBI Taxonomy" id="747076"/>
    <lineage>
        <taxon>Bacteria</taxon>
        <taxon>Pseudomonadati</taxon>
        <taxon>Pseudomonadota</taxon>
        <taxon>Alphaproteobacteria</taxon>
        <taxon>Hyphomicrobiales</taxon>
        <taxon>Tepidamorphaceae</taxon>
        <taxon>Tepidamorphus</taxon>
    </lineage>
</organism>
<evidence type="ECO:0000259" key="11">
    <source>
        <dbReference type="PROSITE" id="PS50883"/>
    </source>
</evidence>
<evidence type="ECO:0000256" key="8">
    <source>
        <dbReference type="ARBA" id="ARBA00023136"/>
    </source>
</evidence>
<comment type="catalytic activity">
    <reaction evidence="9">
        <text>3',3'-c-di-GMP + H2O = 5'-phosphoguanylyl(3'-&gt;5')guanosine + H(+)</text>
        <dbReference type="Rhea" id="RHEA:24902"/>
        <dbReference type="ChEBI" id="CHEBI:15377"/>
        <dbReference type="ChEBI" id="CHEBI:15378"/>
        <dbReference type="ChEBI" id="CHEBI:58754"/>
        <dbReference type="ChEBI" id="CHEBI:58805"/>
        <dbReference type="EC" id="3.1.4.52"/>
    </reaction>
</comment>
<dbReference type="SMART" id="SM00052">
    <property type="entry name" value="EAL"/>
    <property type="match status" value="1"/>
</dbReference>
<dbReference type="InterPro" id="IPR050706">
    <property type="entry name" value="Cyclic-di-GMP_PDE-like"/>
</dbReference>
<evidence type="ECO:0000313" key="12">
    <source>
        <dbReference type="EMBL" id="TCT12431.1"/>
    </source>
</evidence>
<keyword evidence="7 10" id="KW-1133">Transmembrane helix</keyword>
<dbReference type="EMBL" id="SMAK01000002">
    <property type="protein sequence ID" value="TCT12431.1"/>
    <property type="molecule type" value="Genomic_DNA"/>
</dbReference>
<dbReference type="SUPFAM" id="SSF141868">
    <property type="entry name" value="EAL domain-like"/>
    <property type="match status" value="1"/>
</dbReference>
<keyword evidence="4" id="KW-0973">c-di-GMP</keyword>
<protein>
    <recommendedName>
        <fullName evidence="2">cyclic-guanylate-specific phosphodiesterase</fullName>
        <ecNumber evidence="2">3.1.4.52</ecNumber>
    </recommendedName>
</protein>
<evidence type="ECO:0000256" key="10">
    <source>
        <dbReference type="SAM" id="Phobius"/>
    </source>
</evidence>
<comment type="caution">
    <text evidence="12">The sequence shown here is derived from an EMBL/GenBank/DDBJ whole genome shotgun (WGS) entry which is preliminary data.</text>
</comment>
<evidence type="ECO:0000256" key="3">
    <source>
        <dbReference type="ARBA" id="ARBA00022475"/>
    </source>
</evidence>
<dbReference type="CDD" id="cd01948">
    <property type="entry name" value="EAL"/>
    <property type="match status" value="1"/>
</dbReference>
<evidence type="ECO:0000313" key="13">
    <source>
        <dbReference type="Proteomes" id="UP000295678"/>
    </source>
</evidence>
<evidence type="ECO:0000256" key="9">
    <source>
        <dbReference type="ARBA" id="ARBA00034290"/>
    </source>
</evidence>
<dbReference type="EC" id="3.1.4.52" evidence="2"/>
<dbReference type="GO" id="GO:0071111">
    <property type="term" value="F:cyclic-guanylate-specific phosphodiesterase activity"/>
    <property type="evidence" value="ECO:0007669"/>
    <property type="project" value="UniProtKB-EC"/>
</dbReference>
<dbReference type="Pfam" id="PF00563">
    <property type="entry name" value="EAL"/>
    <property type="match status" value="1"/>
</dbReference>
<gene>
    <name evidence="12" type="ORF">EDC22_102116</name>
</gene>
<dbReference type="PANTHER" id="PTHR33121">
    <property type="entry name" value="CYCLIC DI-GMP PHOSPHODIESTERASE PDEF"/>
    <property type="match status" value="1"/>
</dbReference>
<evidence type="ECO:0000256" key="4">
    <source>
        <dbReference type="ARBA" id="ARBA00022636"/>
    </source>
</evidence>
<sequence>MRARSIKFAALIACAVIAGVPPLGFVGFLETNATQRIEEDLAGYADRVIEHLELTLDEAVLVLTQLAEAGVVRCDPASMEAMRRAIFDSYLLREIAVVDAAGTRLCSDTIYHTERWTLSRDYAVNAAIDVAVVVDEATFQRSLALRYRVGEDRMVVAYFAPNSLGLDILPEQWRNNGLARLALTDGTEFPTVPRQSAFYGKPPEDIEDALVATAVSNRYPINAVVRVARATVMQDFQSIKAYALVAMSVFAAVVLGIAVYIARRGPTTSDDIAAGMRKGEFIPYYQPVINISNGRLEGCEVLVRRRRRDGSIEVPAAFIAQAEIDGQIVPMTRQLMHSVINDVGELYARRPQLTVAFNLCAQHFRDDEIVRDVDEIFSGSPIRPSQLVFEVTERFPLADFTKAKTIIARLQALGAKVALDDAGTGHSGLAALHRLGMDIVKIDKLFIDPIDASTTQAPIVDSLVALAKSFGMAMVAEGVETLDQVNYLRAKGVDQAQGYLFAPPLPAASFAALVAAMIPLRDAPQSASEPERAAG</sequence>
<dbReference type="AlphaFoldDB" id="A0A4R3MFS8"/>
<name>A0A4R3MFS8_9HYPH</name>
<keyword evidence="8 10" id="KW-0472">Membrane</keyword>
<accession>A0A4R3MFS8</accession>
<evidence type="ECO:0000256" key="5">
    <source>
        <dbReference type="ARBA" id="ARBA00022692"/>
    </source>
</evidence>
<comment type="subcellular location">
    <subcellularLocation>
        <location evidence="1">Cell membrane</location>
        <topology evidence="1">Multi-pass membrane protein</topology>
    </subcellularLocation>
</comment>
<evidence type="ECO:0000256" key="1">
    <source>
        <dbReference type="ARBA" id="ARBA00004651"/>
    </source>
</evidence>
<dbReference type="GO" id="GO:0005886">
    <property type="term" value="C:plasma membrane"/>
    <property type="evidence" value="ECO:0007669"/>
    <property type="project" value="UniProtKB-SubCell"/>
</dbReference>
<keyword evidence="5 10" id="KW-0812">Transmembrane</keyword>
<keyword evidence="3" id="KW-1003">Cell membrane</keyword>
<reference evidence="12 13" key="1">
    <citation type="submission" date="2019-03" db="EMBL/GenBank/DDBJ databases">
        <title>Genomic Encyclopedia of Type Strains, Phase IV (KMG-IV): sequencing the most valuable type-strain genomes for metagenomic binning, comparative biology and taxonomic classification.</title>
        <authorList>
            <person name="Goeker M."/>
        </authorList>
    </citation>
    <scope>NUCLEOTIDE SEQUENCE [LARGE SCALE GENOMIC DNA]</scope>
    <source>
        <strain evidence="12 13">DSM 19345</strain>
    </source>
</reference>
<dbReference type="Proteomes" id="UP000295678">
    <property type="component" value="Unassembled WGS sequence"/>
</dbReference>
<keyword evidence="13" id="KW-1185">Reference proteome</keyword>
<dbReference type="InterPro" id="IPR001633">
    <property type="entry name" value="EAL_dom"/>
</dbReference>
<dbReference type="InterPro" id="IPR024744">
    <property type="entry name" value="CSS-motif_dom"/>
</dbReference>
<keyword evidence="6" id="KW-0378">Hydrolase</keyword>
<dbReference type="PANTHER" id="PTHR33121:SF79">
    <property type="entry name" value="CYCLIC DI-GMP PHOSPHODIESTERASE PDED-RELATED"/>
    <property type="match status" value="1"/>
</dbReference>
<evidence type="ECO:0000256" key="2">
    <source>
        <dbReference type="ARBA" id="ARBA00012282"/>
    </source>
</evidence>
<feature type="domain" description="EAL" evidence="11">
    <location>
        <begin position="265"/>
        <end position="518"/>
    </location>
</feature>
<dbReference type="InterPro" id="IPR035919">
    <property type="entry name" value="EAL_sf"/>
</dbReference>